<dbReference type="PANTHER" id="PTHR43284:SF1">
    <property type="entry name" value="ASPARAGINE SYNTHETASE"/>
    <property type="match status" value="1"/>
</dbReference>
<dbReference type="CDD" id="cd00712">
    <property type="entry name" value="AsnB"/>
    <property type="match status" value="1"/>
</dbReference>
<dbReference type="RefSeq" id="WP_061134209.1">
    <property type="nucleotide sequence ID" value="NZ_FCNX02000004.1"/>
</dbReference>
<dbReference type="GO" id="GO:0005524">
    <property type="term" value="F:ATP binding"/>
    <property type="evidence" value="ECO:0007669"/>
    <property type="project" value="UniProtKB-KW"/>
</dbReference>
<dbReference type="OrthoDB" id="9763290at2"/>
<dbReference type="Gene3D" id="3.40.50.620">
    <property type="entry name" value="HUPs"/>
    <property type="match status" value="1"/>
</dbReference>
<keyword evidence="13" id="KW-1185">Reference proteome</keyword>
<evidence type="ECO:0000256" key="7">
    <source>
        <dbReference type="ARBA" id="ARBA00048741"/>
    </source>
</evidence>
<comment type="pathway">
    <text evidence="1">Amino-acid biosynthesis; L-asparagine biosynthesis; L-asparagine from L-aspartate (L-Gln route): step 1/1.</text>
</comment>
<dbReference type="NCBIfam" id="TIGR01536">
    <property type="entry name" value="asn_synth_AEB"/>
    <property type="match status" value="1"/>
</dbReference>
<dbReference type="SUPFAM" id="SSF56235">
    <property type="entry name" value="N-terminal nucleophile aminohydrolases (Ntn hydrolases)"/>
    <property type="match status" value="1"/>
</dbReference>
<dbReference type="InterPro" id="IPR033738">
    <property type="entry name" value="AsnB_N"/>
</dbReference>
<dbReference type="AlphaFoldDB" id="A0A158AQR7"/>
<feature type="domain" description="Glutamine amidotransferase type-2" evidence="11">
    <location>
        <begin position="2"/>
        <end position="224"/>
    </location>
</feature>
<evidence type="ECO:0000256" key="1">
    <source>
        <dbReference type="ARBA" id="ARBA00005187"/>
    </source>
</evidence>
<feature type="site" description="Important for beta-aspartyl-AMP intermediate formation" evidence="10">
    <location>
        <position position="382"/>
    </location>
</feature>
<comment type="catalytic activity">
    <reaction evidence="7">
        <text>L-aspartate + L-glutamine + ATP + H2O = L-asparagine + L-glutamate + AMP + diphosphate + H(+)</text>
        <dbReference type="Rhea" id="RHEA:12228"/>
        <dbReference type="ChEBI" id="CHEBI:15377"/>
        <dbReference type="ChEBI" id="CHEBI:15378"/>
        <dbReference type="ChEBI" id="CHEBI:29985"/>
        <dbReference type="ChEBI" id="CHEBI:29991"/>
        <dbReference type="ChEBI" id="CHEBI:30616"/>
        <dbReference type="ChEBI" id="CHEBI:33019"/>
        <dbReference type="ChEBI" id="CHEBI:58048"/>
        <dbReference type="ChEBI" id="CHEBI:58359"/>
        <dbReference type="ChEBI" id="CHEBI:456215"/>
        <dbReference type="EC" id="6.3.5.4"/>
    </reaction>
</comment>
<dbReference type="PROSITE" id="PS51278">
    <property type="entry name" value="GATASE_TYPE_2"/>
    <property type="match status" value="1"/>
</dbReference>
<keyword evidence="8" id="KW-0028">Amino-acid biosynthesis</keyword>
<comment type="caution">
    <text evidence="12">The sequence shown here is derived from an EMBL/GenBank/DDBJ whole genome shotgun (WGS) entry which is preliminary data.</text>
</comment>
<evidence type="ECO:0000313" key="13">
    <source>
        <dbReference type="Proteomes" id="UP000054903"/>
    </source>
</evidence>
<dbReference type="Pfam" id="PF00733">
    <property type="entry name" value="Asn_synthase"/>
    <property type="match status" value="1"/>
</dbReference>
<evidence type="ECO:0000256" key="8">
    <source>
        <dbReference type="PIRSR" id="PIRSR001589-1"/>
    </source>
</evidence>
<feature type="binding site" evidence="9">
    <location>
        <begin position="380"/>
        <end position="381"/>
    </location>
    <ligand>
        <name>ATP</name>
        <dbReference type="ChEBI" id="CHEBI:30616"/>
    </ligand>
</feature>
<proteinExistence type="inferred from homology"/>
<dbReference type="InterPro" id="IPR017932">
    <property type="entry name" value="GATase_2_dom"/>
</dbReference>
<dbReference type="STRING" id="1777138.AWB77_01964"/>
<dbReference type="GO" id="GO:0006529">
    <property type="term" value="P:asparagine biosynthetic process"/>
    <property type="evidence" value="ECO:0007669"/>
    <property type="project" value="UniProtKB-KW"/>
</dbReference>
<accession>A0A158AQR7</accession>
<evidence type="ECO:0000313" key="12">
    <source>
        <dbReference type="EMBL" id="SAK59387.1"/>
    </source>
</evidence>
<dbReference type="InterPro" id="IPR029055">
    <property type="entry name" value="Ntn_hydrolases_N"/>
</dbReference>
<dbReference type="GO" id="GO:0004066">
    <property type="term" value="F:asparagine synthase (glutamine-hydrolyzing) activity"/>
    <property type="evidence" value="ECO:0007669"/>
    <property type="project" value="UniProtKB-EC"/>
</dbReference>
<dbReference type="EMBL" id="FCNX02000004">
    <property type="protein sequence ID" value="SAK59387.1"/>
    <property type="molecule type" value="Genomic_DNA"/>
</dbReference>
<feature type="active site" description="For GATase activity" evidence="8">
    <location>
        <position position="2"/>
    </location>
</feature>
<dbReference type="EC" id="6.3.5.4" evidence="3"/>
<keyword evidence="4 9" id="KW-0547">Nucleotide-binding</keyword>
<evidence type="ECO:0000259" key="11">
    <source>
        <dbReference type="PROSITE" id="PS51278"/>
    </source>
</evidence>
<keyword evidence="5 9" id="KW-0067">ATP-binding</keyword>
<dbReference type="Proteomes" id="UP000054903">
    <property type="component" value="Unassembled WGS sequence"/>
</dbReference>
<feature type="binding site" evidence="9">
    <location>
        <position position="307"/>
    </location>
    <ligand>
        <name>ATP</name>
        <dbReference type="ChEBI" id="CHEBI:30616"/>
    </ligand>
</feature>
<dbReference type="Pfam" id="PF13522">
    <property type="entry name" value="GATase_6"/>
    <property type="match status" value="1"/>
</dbReference>
<sequence>MCGIVGFLGGRGFGAGDPKTTVRKMALAIAYRGPDDAGDWTDDLRGIALGHRRLAIIDLSSAGHQPMASGSGRYVIAFNGEIYNHLDLRDELEDTQRAPAWRGSSDTETLVAGFDAWGIQATIERAVGMFAFAVWDRQECQLTLARDRIGEKPLYYGWQGHGDEAAFLFGSELKGLREHPAFENNVDRGALTLQIRHGCVPSPYSIFEGIRKLEPGKMLTVSLERREPRVWSYWSGVEAAVNGAARGFAGSADEAVDELEHLLSDAIRQQMLSDVPLGAFLSGGVDSSTIVALMQKQSSRPVKTFTIGFNESDFDEAKLAKAVSKHLGTEHTEMYVTARQALDVIPRLPELYDEPFADSSQVPTFLVSQLARQHVTVSLSGDAGDELFCGYQRYKTAPGMWDKMTMMPAPLRKLAASGIAGISPKRWNSMAGLMEPILPSSLRGVKVGDKLHKGAQLLSCQSRDEVYLHLMSQWNDPAALVIGGYQPATLMTGNAPAFTGLDDVQRMMALDMITYLPDDILTKVDRAAMGVSLETRVPFLDHRVVEFAWRLPQSMKVRDGQTKWALRQVLYRHVPRAMIERPKQGFGVPITHWLRGELRDWAEALLDASRLRREGFFDATTVRAKWQQHLSGEQNWHRQLWNVLMFQQWLEHQQASSIPLFTSRAADLASVAG</sequence>
<dbReference type="Gene3D" id="3.60.20.10">
    <property type="entry name" value="Glutamine Phosphoribosylpyrophosphate, subunit 1, domain 1"/>
    <property type="match status" value="1"/>
</dbReference>
<organism evidence="12 13">
    <name type="scientific">Caballeronia fortuita</name>
    <dbReference type="NCBI Taxonomy" id="1777138"/>
    <lineage>
        <taxon>Bacteria</taxon>
        <taxon>Pseudomonadati</taxon>
        <taxon>Pseudomonadota</taxon>
        <taxon>Betaproteobacteria</taxon>
        <taxon>Burkholderiales</taxon>
        <taxon>Burkholderiaceae</taxon>
        <taxon>Caballeronia</taxon>
    </lineage>
</organism>
<evidence type="ECO:0000256" key="9">
    <source>
        <dbReference type="PIRSR" id="PIRSR001589-2"/>
    </source>
</evidence>
<evidence type="ECO:0000256" key="6">
    <source>
        <dbReference type="ARBA" id="ARBA00022962"/>
    </source>
</evidence>
<dbReference type="InterPro" id="IPR001962">
    <property type="entry name" value="Asn_synthase"/>
</dbReference>
<keyword evidence="8" id="KW-0061">Asparagine biosynthesis</keyword>
<dbReference type="PIRSF" id="PIRSF001589">
    <property type="entry name" value="Asn_synthetase_glu-h"/>
    <property type="match status" value="1"/>
</dbReference>
<feature type="binding site" evidence="9">
    <location>
        <position position="106"/>
    </location>
    <ligand>
        <name>L-glutamine</name>
        <dbReference type="ChEBI" id="CHEBI:58359"/>
    </ligand>
</feature>
<evidence type="ECO:0000256" key="3">
    <source>
        <dbReference type="ARBA" id="ARBA00012737"/>
    </source>
</evidence>
<keyword evidence="6 8" id="KW-0315">Glutamine amidotransferase</keyword>
<dbReference type="InterPro" id="IPR014729">
    <property type="entry name" value="Rossmann-like_a/b/a_fold"/>
</dbReference>
<evidence type="ECO:0000256" key="2">
    <source>
        <dbReference type="ARBA" id="ARBA00005752"/>
    </source>
</evidence>
<evidence type="ECO:0000256" key="4">
    <source>
        <dbReference type="ARBA" id="ARBA00022741"/>
    </source>
</evidence>
<dbReference type="GO" id="GO:0005829">
    <property type="term" value="C:cytosol"/>
    <property type="evidence" value="ECO:0007669"/>
    <property type="project" value="TreeGrafter"/>
</dbReference>
<reference evidence="12" key="1">
    <citation type="submission" date="2016-01" db="EMBL/GenBank/DDBJ databases">
        <authorList>
            <person name="Peeters C."/>
        </authorList>
    </citation>
    <scope>NUCLEOTIDE SEQUENCE</scope>
    <source>
        <strain evidence="12">LMG 29320</strain>
    </source>
</reference>
<comment type="similarity">
    <text evidence="2">Belongs to the asparagine synthetase family.</text>
</comment>
<gene>
    <name evidence="12" type="ORF">AWB77_01964</name>
</gene>
<dbReference type="CDD" id="cd01991">
    <property type="entry name" value="Asn_synthase_B_C"/>
    <property type="match status" value="1"/>
</dbReference>
<dbReference type="InterPro" id="IPR006426">
    <property type="entry name" value="Asn_synth_AEB"/>
</dbReference>
<dbReference type="PANTHER" id="PTHR43284">
    <property type="entry name" value="ASPARAGINE SYNTHETASE (GLUTAMINE-HYDROLYZING)"/>
    <property type="match status" value="1"/>
</dbReference>
<dbReference type="InterPro" id="IPR051786">
    <property type="entry name" value="ASN_synthetase/amidase"/>
</dbReference>
<dbReference type="SUPFAM" id="SSF52402">
    <property type="entry name" value="Adenine nucleotide alpha hydrolases-like"/>
    <property type="match status" value="1"/>
</dbReference>
<protein>
    <recommendedName>
        <fullName evidence="3">asparagine synthase (glutamine-hydrolyzing)</fullName>
        <ecNumber evidence="3">6.3.5.4</ecNumber>
    </recommendedName>
</protein>
<evidence type="ECO:0000256" key="10">
    <source>
        <dbReference type="PIRSR" id="PIRSR001589-3"/>
    </source>
</evidence>
<evidence type="ECO:0000256" key="5">
    <source>
        <dbReference type="ARBA" id="ARBA00022840"/>
    </source>
</evidence>
<name>A0A158AQR7_9BURK</name>